<feature type="transmembrane region" description="Helical" evidence="1">
    <location>
        <begin position="88"/>
        <end position="109"/>
    </location>
</feature>
<feature type="transmembrane region" description="Helical" evidence="1">
    <location>
        <begin position="121"/>
        <end position="144"/>
    </location>
</feature>
<proteinExistence type="predicted"/>
<keyword evidence="1" id="KW-0812">Transmembrane</keyword>
<gene>
    <name evidence="2" type="ORF">A500_03506</name>
</gene>
<dbReference type="PATRIC" id="fig|1202534.3.peg.698"/>
<reference evidence="2 3" key="1">
    <citation type="submission" date="2013-03" db="EMBL/GenBank/DDBJ databases">
        <title>Whole genome shotgun sequencing of Clostridium sartagoforme AAU1.</title>
        <authorList>
            <person name="Joshi C.G."/>
            <person name="Duggirala S.M."/>
            <person name="Nathani N.M."/>
            <person name="Bhatt V.D."/>
            <person name="Patel A.K."/>
            <person name="Pandya P.R."/>
            <person name="KaPatel J.A."/>
        </authorList>
    </citation>
    <scope>NUCLEOTIDE SEQUENCE [LARGE SCALE GENOMIC DNA]</scope>
    <source>
        <strain evidence="2 3">AAU1</strain>
    </source>
</reference>
<sequence length="152" mass="17606">MLKLQPIEFILRTLPEGFLVIFAIYIFSRTNMNKIKYLITSTAFSLIVYFTRMLPINYGVHMILSVLILLFIIIYYNKIEVVAGIKSIILIYLIQLISELLNVLILNIFKFNLDVLLIDPVYKTILGIPSLIITGIIVLMFYMLSKKKKRAV</sequence>
<dbReference type="AlphaFoldDB" id="R9CEA2"/>
<evidence type="ECO:0000313" key="3">
    <source>
        <dbReference type="Proteomes" id="UP000013988"/>
    </source>
</evidence>
<dbReference type="EMBL" id="ASRV01000037">
    <property type="protein sequence ID" value="EOR27632.1"/>
    <property type="molecule type" value="Genomic_DNA"/>
</dbReference>
<keyword evidence="3" id="KW-1185">Reference proteome</keyword>
<comment type="caution">
    <text evidence="2">The sequence shown here is derived from an EMBL/GenBank/DDBJ whole genome shotgun (WGS) entry which is preliminary data.</text>
</comment>
<feature type="transmembrane region" description="Helical" evidence="1">
    <location>
        <begin position="35"/>
        <end position="52"/>
    </location>
</feature>
<accession>R9CEA2</accession>
<feature type="transmembrane region" description="Helical" evidence="1">
    <location>
        <begin position="6"/>
        <end position="28"/>
    </location>
</feature>
<organism evidence="2 3">
    <name type="scientific">Clostridium sartagoforme AAU1</name>
    <dbReference type="NCBI Taxonomy" id="1202534"/>
    <lineage>
        <taxon>Bacteria</taxon>
        <taxon>Bacillati</taxon>
        <taxon>Bacillota</taxon>
        <taxon>Clostridia</taxon>
        <taxon>Eubacteriales</taxon>
        <taxon>Clostridiaceae</taxon>
        <taxon>Clostridium</taxon>
    </lineage>
</organism>
<evidence type="ECO:0000313" key="2">
    <source>
        <dbReference type="EMBL" id="EOR27632.1"/>
    </source>
</evidence>
<dbReference type="RefSeq" id="WP_016206175.1">
    <property type="nucleotide sequence ID" value="NZ_ASRV01000037.1"/>
</dbReference>
<evidence type="ECO:0000256" key="1">
    <source>
        <dbReference type="SAM" id="Phobius"/>
    </source>
</evidence>
<keyword evidence="1" id="KW-1133">Transmembrane helix</keyword>
<dbReference type="Proteomes" id="UP000013988">
    <property type="component" value="Unassembled WGS sequence"/>
</dbReference>
<keyword evidence="1" id="KW-0472">Membrane</keyword>
<name>R9CEA2_9CLOT</name>
<protein>
    <submittedName>
        <fullName evidence="2">Uncharacterized protein</fullName>
    </submittedName>
</protein>
<dbReference type="OrthoDB" id="1787445at2"/>
<feature type="transmembrane region" description="Helical" evidence="1">
    <location>
        <begin position="58"/>
        <end position="76"/>
    </location>
</feature>